<evidence type="ECO:0000313" key="2">
    <source>
        <dbReference type="EMBL" id="RKM92579.1"/>
    </source>
</evidence>
<keyword evidence="3" id="KW-1185">Reference proteome</keyword>
<evidence type="ECO:0000256" key="1">
    <source>
        <dbReference type="SAM" id="Phobius"/>
    </source>
</evidence>
<comment type="caution">
    <text evidence="2">The sequence shown here is derived from an EMBL/GenBank/DDBJ whole genome shotgun (WGS) entry which is preliminary data.</text>
</comment>
<gene>
    <name evidence="2" type="ORF">SFRA_024635</name>
</gene>
<reference evidence="2 3" key="1">
    <citation type="journal article" date="2014" name="Genome Announc.">
        <title>Draft Genome Sequence of Streptomyces fradiae ATCC 19609, a Strain Highly Sensitive to Antibiotics.</title>
        <authorList>
            <person name="Bekker O.B."/>
            <person name="Klimina K.M."/>
            <person name="Vatlin A.A."/>
            <person name="Zakharevich N.V."/>
            <person name="Kasianov A.S."/>
            <person name="Danilenko V.N."/>
        </authorList>
    </citation>
    <scope>NUCLEOTIDE SEQUENCE [LARGE SCALE GENOMIC DNA]</scope>
    <source>
        <strain evidence="2 3">ATCC 19609</strain>
    </source>
</reference>
<feature type="transmembrane region" description="Helical" evidence="1">
    <location>
        <begin position="44"/>
        <end position="63"/>
    </location>
</feature>
<sequence>MEGSERLLVRNLIRYTAIPCGLGLVAMAAIVLPGPGDQLSMTRLLVGCSMMIVFPLGMAYPLYPTDRKVGSTVAERKQALRPRRRTTAE</sequence>
<keyword evidence="1" id="KW-0472">Membrane</keyword>
<name>A0A3R7I2W1_9ACTN</name>
<protein>
    <submittedName>
        <fullName evidence="2">Uncharacterized protein</fullName>
    </submittedName>
</protein>
<dbReference type="Proteomes" id="UP000028058">
    <property type="component" value="Unassembled WGS sequence"/>
</dbReference>
<keyword evidence="1" id="KW-1133">Transmembrane helix</keyword>
<dbReference type="EMBL" id="JNAD02000013">
    <property type="protein sequence ID" value="RKM92579.1"/>
    <property type="molecule type" value="Genomic_DNA"/>
</dbReference>
<dbReference type="AlphaFoldDB" id="A0A3R7I2W1"/>
<dbReference type="OrthoDB" id="9998914at2"/>
<organism evidence="2 3">
    <name type="scientific">Streptomyces xinghaiensis</name>
    <dbReference type="NCBI Taxonomy" id="1038928"/>
    <lineage>
        <taxon>Bacteria</taxon>
        <taxon>Bacillati</taxon>
        <taxon>Actinomycetota</taxon>
        <taxon>Actinomycetes</taxon>
        <taxon>Kitasatosporales</taxon>
        <taxon>Streptomycetaceae</taxon>
        <taxon>Streptomyces</taxon>
    </lineage>
</organism>
<proteinExistence type="predicted"/>
<accession>A0A3R7I2W1</accession>
<evidence type="ECO:0000313" key="3">
    <source>
        <dbReference type="Proteomes" id="UP000028058"/>
    </source>
</evidence>
<feature type="transmembrane region" description="Helical" evidence="1">
    <location>
        <begin position="12"/>
        <end position="32"/>
    </location>
</feature>
<keyword evidence="1" id="KW-0812">Transmembrane</keyword>
<dbReference type="RefSeq" id="WP_043472632.1">
    <property type="nucleotide sequence ID" value="NZ_JNAD02000013.1"/>
</dbReference>